<keyword evidence="12" id="KW-0325">Glycoprotein</keyword>
<dbReference type="OrthoDB" id="10265800at2759"/>
<evidence type="ECO:0000256" key="30">
    <source>
        <dbReference type="ARBA" id="ARBA00048362"/>
    </source>
</evidence>
<evidence type="ECO:0000256" key="28">
    <source>
        <dbReference type="ARBA" id="ARBA00048058"/>
    </source>
</evidence>
<evidence type="ECO:0000256" key="34">
    <source>
        <dbReference type="ARBA" id="ARBA00048613"/>
    </source>
</evidence>
<comment type="catalytic activity">
    <reaction evidence="40">
        <text>1,2-dihexadecanoyl-sn-glycero-3-phosphocholine + 2 H2O = sn-glycerol 3-phosphocholine + 2 hexadecanoate + 2 H(+)</text>
        <dbReference type="Rhea" id="RHEA:40975"/>
        <dbReference type="ChEBI" id="CHEBI:7896"/>
        <dbReference type="ChEBI" id="CHEBI:15377"/>
        <dbReference type="ChEBI" id="CHEBI:15378"/>
        <dbReference type="ChEBI" id="CHEBI:16870"/>
        <dbReference type="ChEBI" id="CHEBI:72999"/>
    </reaction>
    <physiologicalReaction direction="left-to-right" evidence="40">
        <dbReference type="Rhea" id="RHEA:40976"/>
    </physiologicalReaction>
</comment>
<comment type="catalytic activity">
    <reaction evidence="24">
        <text>1-hexadecanoyl-2-(9Z)-octadecenoyl-3-octadecanoyl-sn-glycerol + H2O = 1-hexadecanoyl-2-(9Z-octadecenoyl)-sn-glycerol + octadecanoate + H(+)</text>
        <dbReference type="Rhea" id="RHEA:41111"/>
        <dbReference type="ChEBI" id="CHEBI:15377"/>
        <dbReference type="ChEBI" id="CHEBI:15378"/>
        <dbReference type="ChEBI" id="CHEBI:25629"/>
        <dbReference type="ChEBI" id="CHEBI:75466"/>
        <dbReference type="ChEBI" id="CHEBI:77623"/>
    </reaction>
    <physiologicalReaction direction="left-to-right" evidence="24">
        <dbReference type="Rhea" id="RHEA:41112"/>
    </physiologicalReaction>
</comment>
<comment type="catalytic activity">
    <reaction evidence="32">
        <text>1,2,3-tri-(9Z-octadecenoyl)-glycerol + H2O = di-(9Z)-octadecenoylglycerol + (9Z)-octadecenoate + H(+)</text>
        <dbReference type="Rhea" id="RHEA:38575"/>
        <dbReference type="ChEBI" id="CHEBI:15377"/>
        <dbReference type="ChEBI" id="CHEBI:15378"/>
        <dbReference type="ChEBI" id="CHEBI:30823"/>
        <dbReference type="ChEBI" id="CHEBI:53753"/>
        <dbReference type="ChEBI" id="CHEBI:75945"/>
    </reaction>
    <physiologicalReaction direction="left-to-right" evidence="32">
        <dbReference type="Rhea" id="RHEA:38576"/>
    </physiologicalReaction>
</comment>
<evidence type="ECO:0000313" key="43">
    <source>
        <dbReference type="EMBL" id="KAF6018531.1"/>
    </source>
</evidence>
<dbReference type="SUPFAM" id="SSF52266">
    <property type="entry name" value="SGNH hydrolase"/>
    <property type="match status" value="1"/>
</dbReference>
<evidence type="ECO:0000256" key="27">
    <source>
        <dbReference type="ARBA" id="ARBA00048049"/>
    </source>
</evidence>
<reference evidence="43" key="1">
    <citation type="submission" date="2020-06" db="EMBL/GenBank/DDBJ databases">
        <title>Draft genome of Bugula neritina, a colonial animal packing powerful symbionts and potential medicines.</title>
        <authorList>
            <person name="Rayko M."/>
        </authorList>
    </citation>
    <scope>NUCLEOTIDE SEQUENCE [LARGE SCALE GENOMIC DNA]</scope>
    <source>
        <strain evidence="43">Kwan_BN1</strain>
    </source>
</reference>
<dbReference type="GO" id="GO:0004623">
    <property type="term" value="F:phospholipase A2 activity"/>
    <property type="evidence" value="ECO:0007669"/>
    <property type="project" value="UniProtKB-EC"/>
</dbReference>
<evidence type="ECO:0000256" key="23">
    <source>
        <dbReference type="ARBA" id="ARBA00047438"/>
    </source>
</evidence>
<dbReference type="GO" id="GO:0004806">
    <property type="term" value="F:triacylglycerol lipase activity"/>
    <property type="evidence" value="ECO:0007669"/>
    <property type="project" value="UniProtKB-EC"/>
</dbReference>
<comment type="catalytic activity">
    <reaction evidence="21">
        <text>1-hexadecanoyl-2-(9Z)-octadecenoyl-3-octadecanoyl-sn-glycerol + H2O = 2-(9Z-octadecenoyl)-3-octadecanoyl-sn-glycerol + hexadecanoate + H(+)</text>
        <dbReference type="Rhea" id="RHEA:41107"/>
        <dbReference type="ChEBI" id="CHEBI:7896"/>
        <dbReference type="ChEBI" id="CHEBI:15377"/>
        <dbReference type="ChEBI" id="CHEBI:15378"/>
        <dbReference type="ChEBI" id="CHEBI:75558"/>
        <dbReference type="ChEBI" id="CHEBI:77623"/>
    </reaction>
    <physiologicalReaction direction="left-to-right" evidence="21">
        <dbReference type="Rhea" id="RHEA:41108"/>
    </physiologicalReaction>
</comment>
<evidence type="ECO:0000256" key="17">
    <source>
        <dbReference type="ARBA" id="ARBA00031182"/>
    </source>
</evidence>
<keyword evidence="44" id="KW-1185">Reference proteome</keyword>
<protein>
    <recommendedName>
        <fullName evidence="3">Phospholipase B1, membrane-associated</fullName>
    </recommendedName>
    <alternativeName>
        <fullName evidence="16">Lysophospholipase</fullName>
    </alternativeName>
    <alternativeName>
        <fullName evidence="17">Phospholipase A2</fullName>
    </alternativeName>
    <alternativeName>
        <fullName evidence="19">Phospholipase B/lipase</fullName>
    </alternativeName>
    <alternativeName>
        <fullName evidence="18">Triacylglycerol lipase</fullName>
    </alternativeName>
</protein>
<keyword evidence="9" id="KW-1133">Transmembrane helix</keyword>
<evidence type="ECO:0000256" key="22">
    <source>
        <dbReference type="ARBA" id="ARBA00047363"/>
    </source>
</evidence>
<comment type="catalytic activity">
    <reaction evidence="33">
        <text>a 1-acyl-sn-glycero-3-phosphocholine + H2O = sn-glycerol 3-phosphocholine + a fatty acid + H(+)</text>
        <dbReference type="Rhea" id="RHEA:15177"/>
        <dbReference type="ChEBI" id="CHEBI:15377"/>
        <dbReference type="ChEBI" id="CHEBI:15378"/>
        <dbReference type="ChEBI" id="CHEBI:16870"/>
        <dbReference type="ChEBI" id="CHEBI:28868"/>
        <dbReference type="ChEBI" id="CHEBI:58168"/>
        <dbReference type="EC" id="3.1.1.5"/>
    </reaction>
    <physiologicalReaction direction="left-to-right" evidence="33">
        <dbReference type="Rhea" id="RHEA:15178"/>
    </physiologicalReaction>
</comment>
<comment type="catalytic activity">
    <reaction evidence="28">
        <text>1,2-di-(9Z-octadecenoyl)-sn-glycero-3-phosphocholine + H2O = 1-(9Z-octadecenoyl)-sn-glycero-3-phosphocholine + (9Z)-octadecenoate + H(+)</text>
        <dbReference type="Rhea" id="RHEA:40923"/>
        <dbReference type="ChEBI" id="CHEBI:15377"/>
        <dbReference type="ChEBI" id="CHEBI:15378"/>
        <dbReference type="ChEBI" id="CHEBI:28610"/>
        <dbReference type="ChEBI" id="CHEBI:30823"/>
        <dbReference type="ChEBI" id="CHEBI:74669"/>
    </reaction>
    <physiologicalReaction direction="left-to-right" evidence="28">
        <dbReference type="Rhea" id="RHEA:40924"/>
    </physiologicalReaction>
</comment>
<evidence type="ECO:0000256" key="16">
    <source>
        <dbReference type="ARBA" id="ARBA00029723"/>
    </source>
</evidence>
<evidence type="ECO:0000256" key="10">
    <source>
        <dbReference type="ARBA" id="ARBA00023098"/>
    </source>
</evidence>
<comment type="catalytic activity">
    <reaction evidence="36">
        <text>1-hexadecanoyl-2-(9Z-octadecenoyl)-sn-glycero-3-phosphocholine + H2O = 1-hexadecanoyl-sn-glycero-3-phosphocholine + (9Z)-octadecenoate + H(+)</text>
        <dbReference type="Rhea" id="RHEA:38779"/>
        <dbReference type="ChEBI" id="CHEBI:15377"/>
        <dbReference type="ChEBI" id="CHEBI:15378"/>
        <dbReference type="ChEBI" id="CHEBI:30823"/>
        <dbReference type="ChEBI" id="CHEBI:72998"/>
        <dbReference type="ChEBI" id="CHEBI:73001"/>
    </reaction>
    <physiologicalReaction direction="left-to-right" evidence="36">
        <dbReference type="Rhea" id="RHEA:38780"/>
    </physiologicalReaction>
</comment>
<keyword evidence="4" id="KW-1003">Cell membrane</keyword>
<comment type="catalytic activity">
    <reaction evidence="38">
        <text>1-O-hexadecyl-2-(9Z)-octadecenoyl-sn-glycero-3-phosphocholine + H2O = 1-O-hexadecyl-sn-glycero-3-phosphocholine + (9Z)-octadecenoate + H(+)</text>
        <dbReference type="Rhea" id="RHEA:40915"/>
        <dbReference type="ChEBI" id="CHEBI:15377"/>
        <dbReference type="ChEBI" id="CHEBI:15378"/>
        <dbReference type="ChEBI" id="CHEBI:30823"/>
        <dbReference type="ChEBI" id="CHEBI:34112"/>
        <dbReference type="ChEBI" id="CHEBI:64496"/>
    </reaction>
    <physiologicalReaction direction="left-to-right" evidence="38">
        <dbReference type="Rhea" id="RHEA:40916"/>
    </physiologicalReaction>
</comment>
<comment type="catalytic activity">
    <reaction evidence="29">
        <text>1,2-dihexadecanoyl-sn-glycero-3-phosphocholine + H2O = 1-hexadecanoyl-sn-glycero-3-phosphocholine + hexadecanoate + H(+)</text>
        <dbReference type="Rhea" id="RHEA:41223"/>
        <dbReference type="ChEBI" id="CHEBI:7896"/>
        <dbReference type="ChEBI" id="CHEBI:15377"/>
        <dbReference type="ChEBI" id="CHEBI:15378"/>
        <dbReference type="ChEBI" id="CHEBI:72998"/>
        <dbReference type="ChEBI" id="CHEBI:72999"/>
    </reaction>
    <physiologicalReaction direction="left-to-right" evidence="29">
        <dbReference type="Rhea" id="RHEA:41224"/>
    </physiologicalReaction>
</comment>
<evidence type="ECO:0000256" key="35">
    <source>
        <dbReference type="ARBA" id="ARBA00048656"/>
    </source>
</evidence>
<evidence type="ECO:0000256" key="29">
    <source>
        <dbReference type="ARBA" id="ARBA00048227"/>
    </source>
</evidence>
<evidence type="ECO:0000256" key="15">
    <source>
        <dbReference type="ARBA" id="ARBA00023422"/>
    </source>
</evidence>
<comment type="catalytic activity">
    <reaction evidence="34">
        <text>1-hexadecanoyl-2-(9Z-octadecenoyl)-sn-glycero-3-phosphoethanolamine + H2O = 1-hexadecanoyl-sn-glycero-3-phosphoethanolamine + (9Z)-octadecenoate + H(+)</text>
        <dbReference type="Rhea" id="RHEA:40911"/>
        <dbReference type="ChEBI" id="CHEBI:15377"/>
        <dbReference type="ChEBI" id="CHEBI:15378"/>
        <dbReference type="ChEBI" id="CHEBI:30823"/>
        <dbReference type="ChEBI" id="CHEBI:73004"/>
        <dbReference type="ChEBI" id="CHEBI:73007"/>
    </reaction>
    <physiologicalReaction direction="left-to-right" evidence="34">
        <dbReference type="Rhea" id="RHEA:40912"/>
    </physiologicalReaction>
</comment>
<keyword evidence="8" id="KW-0378">Hydrolase</keyword>
<comment type="function">
    <text evidence="20">Calcium-independent membrane-associated phospholipase that catalyzes complete diacylation of phospholipids by hydrolyzing both sn-1 and sn-2 fatty acyl chains attached to the glycerol backbone (phospholipase B activity). Has dual phospholipase and lysophospholipase activities toward diacylphospholipids. Preferentially cleaves sn-2 ester bonds over sn-1 bonds. Acts as a lipase toward glycerolipid substrates. Hydrolyzes fatty acyl chains of diacylglycerols with preference for the sn-2 position and of triacylglycerols with not positional selectivity. May also hydrolyze long chain retinyl esters such as retinyl palmitate. May contribute to digestion of dietary phospholipids, glycerolipids and retinoids, facilitating lipid absorption at the brush border.</text>
</comment>
<evidence type="ECO:0000256" key="31">
    <source>
        <dbReference type="ARBA" id="ARBA00048374"/>
    </source>
</evidence>
<dbReference type="GO" id="GO:0016324">
    <property type="term" value="C:apical plasma membrane"/>
    <property type="evidence" value="ECO:0007669"/>
    <property type="project" value="UniProtKB-SubCell"/>
</dbReference>
<evidence type="ECO:0000256" key="24">
    <source>
        <dbReference type="ARBA" id="ARBA00047459"/>
    </source>
</evidence>
<sequence length="413" mass="45935">MIIKLSPYIDMEHSWIFTLLVCIQIVALGVSGSRNIICPGTFVQDKTPISVHRLKVGDIKVVAAMGDSFTAANGAGAIELEDMTKEFKAYSFSGGGHSTYHQGTMNLPNLLSLFNPSLQGFSVAISSDPSKSRANLNVAERFAVSSDMVGQAKKIIDLIKKNSQIDFEKDWKLVTILVGTYDLCNSCANPNKYSAPKYKANIKAALDLLQKNLPRTMVNLIEPFDAFDMMNQMKTNPHCLSKLKYTGCKCEKPTKAALIDEYRNAIKNIVYSKAYDVNKNFTVKMHRFLNKFKAPLNSDGVADVRYFAADCFNLGMRGQFEFGVALWNSLLMPPCMQSKAIDFRDFPRCPVTEYIPTQISYACTGLDGINMVDLITTTPKPTTTNGGINLRTSQYVFIVWQSLLLLLFSQFSS</sequence>
<evidence type="ECO:0000256" key="19">
    <source>
        <dbReference type="ARBA" id="ARBA00033022"/>
    </source>
</evidence>
<evidence type="ECO:0000256" key="3">
    <source>
        <dbReference type="ARBA" id="ARBA00015133"/>
    </source>
</evidence>
<comment type="catalytic activity">
    <reaction evidence="31">
        <text>1-octadecanoyl-2-(9Z,12Z)-octadecadienoyl-sn-glycerol + H2O = 1-octadecanoyl-sn-glycerol + (9Z,12Z)-octadecadienoate + H(+)</text>
        <dbReference type="Rhea" id="RHEA:40927"/>
        <dbReference type="ChEBI" id="CHEBI:15377"/>
        <dbReference type="ChEBI" id="CHEBI:15378"/>
        <dbReference type="ChEBI" id="CHEBI:30245"/>
        <dbReference type="ChEBI" id="CHEBI:75550"/>
        <dbReference type="ChEBI" id="CHEBI:77097"/>
    </reaction>
    <physiologicalReaction direction="left-to-right" evidence="31">
        <dbReference type="Rhea" id="RHEA:40928"/>
    </physiologicalReaction>
</comment>
<comment type="catalytic activity">
    <reaction evidence="35">
        <text>1-hexadecanoyl-sn-glycero-3-phosphocholine + H2O = sn-glycerol 3-phosphocholine + hexadecanoate + H(+)</text>
        <dbReference type="Rhea" id="RHEA:40435"/>
        <dbReference type="ChEBI" id="CHEBI:7896"/>
        <dbReference type="ChEBI" id="CHEBI:15377"/>
        <dbReference type="ChEBI" id="CHEBI:15378"/>
        <dbReference type="ChEBI" id="CHEBI:16870"/>
        <dbReference type="ChEBI" id="CHEBI:72998"/>
    </reaction>
    <physiologicalReaction direction="left-to-right" evidence="35">
        <dbReference type="Rhea" id="RHEA:40436"/>
    </physiologicalReaction>
</comment>
<comment type="catalytic activity">
    <reaction evidence="25">
        <text>2,3-di-(9Z)-octadecenoyl-sn-glycerol + H2O = 3-(9Z-octadecenoyl)-sn-glycerol + (9Z)-octadecenoate + H(+)</text>
        <dbReference type="Rhea" id="RHEA:42604"/>
        <dbReference type="ChEBI" id="CHEBI:15377"/>
        <dbReference type="ChEBI" id="CHEBI:15378"/>
        <dbReference type="ChEBI" id="CHEBI:30823"/>
        <dbReference type="ChEBI" id="CHEBI:75824"/>
        <dbReference type="ChEBI" id="CHEBI:75938"/>
    </reaction>
    <physiologicalReaction direction="left-to-right" evidence="25">
        <dbReference type="Rhea" id="RHEA:42605"/>
    </physiologicalReaction>
</comment>
<comment type="catalytic activity">
    <reaction evidence="30">
        <text>1-hexadecanoyl-2-(9Z,12Z-octadecadienoyl)-sn-glycero-3-phosphocholine + H2O = 2-(9Z,12Z-octadecadienoyl)-sn-glycero-3-phosphocholine + hexadecanoate + H(+)</text>
        <dbReference type="Rhea" id="RHEA:40971"/>
        <dbReference type="ChEBI" id="CHEBI:7896"/>
        <dbReference type="ChEBI" id="CHEBI:15377"/>
        <dbReference type="ChEBI" id="CHEBI:15378"/>
        <dbReference type="ChEBI" id="CHEBI:73002"/>
        <dbReference type="ChEBI" id="CHEBI:76084"/>
    </reaction>
    <physiologicalReaction direction="left-to-right" evidence="30">
        <dbReference type="Rhea" id="RHEA:40972"/>
    </physiologicalReaction>
</comment>
<comment type="catalytic activity">
    <reaction evidence="39">
        <text>1-hexadecanoyl-2-(9Z)-octadecenoyl-3-octadecanoyl-sn-glycerol + H2O = 1-hexadecanoyl-3-octadecanoyl-sn-glycerol + (9Z)-octadecenoate + H(+)</text>
        <dbReference type="Rhea" id="RHEA:41103"/>
        <dbReference type="ChEBI" id="CHEBI:15377"/>
        <dbReference type="ChEBI" id="CHEBI:15378"/>
        <dbReference type="ChEBI" id="CHEBI:30823"/>
        <dbReference type="ChEBI" id="CHEBI:77623"/>
        <dbReference type="ChEBI" id="CHEBI:77624"/>
    </reaction>
    <physiologicalReaction direction="left-to-right" evidence="39">
        <dbReference type="Rhea" id="RHEA:41104"/>
    </physiologicalReaction>
</comment>
<evidence type="ECO:0000256" key="11">
    <source>
        <dbReference type="ARBA" id="ARBA00023136"/>
    </source>
</evidence>
<evidence type="ECO:0000256" key="13">
    <source>
        <dbReference type="ARBA" id="ARBA00023369"/>
    </source>
</evidence>
<keyword evidence="5" id="KW-0812">Transmembrane</keyword>
<evidence type="ECO:0000256" key="1">
    <source>
        <dbReference type="ARBA" id="ARBA00004247"/>
    </source>
</evidence>
<comment type="catalytic activity">
    <reaction evidence="41">
        <text>1,3-di-(9Z-octadecenoyl)-glycerol + H2O = 1-(9Z-octadecenoyl)-glycerol + (9Z)-octadecenoate + H(+)</text>
        <dbReference type="Rhea" id="RHEA:39939"/>
        <dbReference type="ChEBI" id="CHEBI:15377"/>
        <dbReference type="ChEBI" id="CHEBI:15378"/>
        <dbReference type="ChEBI" id="CHEBI:30823"/>
        <dbReference type="ChEBI" id="CHEBI:75342"/>
        <dbReference type="ChEBI" id="CHEBI:75735"/>
    </reaction>
    <physiologicalReaction direction="left-to-right" evidence="41">
        <dbReference type="Rhea" id="RHEA:39940"/>
    </physiologicalReaction>
</comment>
<comment type="catalytic activity">
    <reaction evidence="14">
        <text>1-hexadecanoyl-2-(9Z,12Z-octadecadienoyl)-sn-glycero-3-phosphocholine + H2O = (9Z,12Z)-octadecadienoate + 1-hexadecanoyl-sn-glycero-3-phosphocholine + H(+)</text>
        <dbReference type="Rhea" id="RHEA:40811"/>
        <dbReference type="ChEBI" id="CHEBI:15377"/>
        <dbReference type="ChEBI" id="CHEBI:15378"/>
        <dbReference type="ChEBI" id="CHEBI:30245"/>
        <dbReference type="ChEBI" id="CHEBI:72998"/>
        <dbReference type="ChEBI" id="CHEBI:73002"/>
    </reaction>
    <physiologicalReaction direction="left-to-right" evidence="14">
        <dbReference type="Rhea" id="RHEA:40812"/>
    </physiologicalReaction>
</comment>
<comment type="catalytic activity">
    <reaction evidence="37">
        <text>1,3-dihexadecanoyl-2-(9Z-octadecenoyl)glycerol + H2O = 1,3-dihexadecanoylglycerol + (9Z)-octadecenoate + H(+)</text>
        <dbReference type="Rhea" id="RHEA:40983"/>
        <dbReference type="ChEBI" id="CHEBI:15377"/>
        <dbReference type="ChEBI" id="CHEBI:15378"/>
        <dbReference type="ChEBI" id="CHEBI:30823"/>
        <dbReference type="ChEBI" id="CHEBI:75688"/>
        <dbReference type="ChEBI" id="CHEBI:77619"/>
    </reaction>
    <physiologicalReaction direction="left-to-right" evidence="37">
        <dbReference type="Rhea" id="RHEA:40984"/>
    </physiologicalReaction>
</comment>
<accession>A0A7J7IYM7</accession>
<evidence type="ECO:0000256" key="26">
    <source>
        <dbReference type="ARBA" id="ARBA00048015"/>
    </source>
</evidence>
<evidence type="ECO:0000256" key="39">
    <source>
        <dbReference type="ARBA" id="ARBA00048939"/>
    </source>
</evidence>
<evidence type="ECO:0000256" key="37">
    <source>
        <dbReference type="ARBA" id="ARBA00048869"/>
    </source>
</evidence>
<evidence type="ECO:0000256" key="32">
    <source>
        <dbReference type="ARBA" id="ARBA00048386"/>
    </source>
</evidence>
<evidence type="ECO:0000256" key="33">
    <source>
        <dbReference type="ARBA" id="ARBA00048454"/>
    </source>
</evidence>
<evidence type="ECO:0000256" key="40">
    <source>
        <dbReference type="ARBA" id="ARBA00049363"/>
    </source>
</evidence>
<dbReference type="Gene3D" id="3.40.50.1110">
    <property type="entry name" value="SGNH hydrolase"/>
    <property type="match status" value="1"/>
</dbReference>
<comment type="catalytic activity">
    <reaction evidence="42">
        <text>2-(9Z-octadecenoyl)-glycerol + H2O = glycerol + (9Z)-octadecenoate + H(+)</text>
        <dbReference type="Rhea" id="RHEA:38491"/>
        <dbReference type="ChEBI" id="CHEBI:15377"/>
        <dbReference type="ChEBI" id="CHEBI:15378"/>
        <dbReference type="ChEBI" id="CHEBI:17754"/>
        <dbReference type="ChEBI" id="CHEBI:30823"/>
        <dbReference type="ChEBI" id="CHEBI:73990"/>
    </reaction>
    <physiologicalReaction direction="left-to-right" evidence="42">
        <dbReference type="Rhea" id="RHEA:38492"/>
    </physiologicalReaction>
</comment>
<comment type="catalytic activity">
    <reaction evidence="26">
        <text>1-hexadecanoyl-2-(9Z-octadecenoyl)-sn-glycero-3-phospho-(1'-sn-glycerol) + H2O = 1-hexadecanoyl-sn-glycero-3-phospho-(1'-sn-glycerol) + (9Z)-octadecenoate + H(+)</text>
        <dbReference type="Rhea" id="RHEA:40919"/>
        <dbReference type="ChEBI" id="CHEBI:15377"/>
        <dbReference type="ChEBI" id="CHEBI:15378"/>
        <dbReference type="ChEBI" id="CHEBI:30823"/>
        <dbReference type="ChEBI" id="CHEBI:72841"/>
        <dbReference type="ChEBI" id="CHEBI:75158"/>
    </reaction>
    <physiologicalReaction direction="left-to-right" evidence="26">
        <dbReference type="Rhea" id="RHEA:40920"/>
    </physiologicalReaction>
</comment>
<keyword evidence="7" id="KW-0677">Repeat</keyword>
<evidence type="ECO:0000256" key="4">
    <source>
        <dbReference type="ARBA" id="ARBA00022475"/>
    </source>
</evidence>
<dbReference type="AlphaFoldDB" id="A0A7J7IYM7"/>
<evidence type="ECO:0000256" key="20">
    <source>
        <dbReference type="ARBA" id="ARBA00045916"/>
    </source>
</evidence>
<dbReference type="GO" id="GO:0006644">
    <property type="term" value="P:phospholipid metabolic process"/>
    <property type="evidence" value="ECO:0007669"/>
    <property type="project" value="TreeGrafter"/>
</dbReference>
<evidence type="ECO:0000256" key="36">
    <source>
        <dbReference type="ARBA" id="ARBA00048699"/>
    </source>
</evidence>
<comment type="catalytic activity">
    <reaction evidence="22">
        <text>1,3-dihexadecanoyl-2-(9Z-octadecenoyl)glycerol + H2O = 1-hexadecanoyl-2-(9Z-octadecenoyl)-glycerol + hexadecanoate + H(+)</text>
        <dbReference type="Rhea" id="RHEA:40979"/>
        <dbReference type="ChEBI" id="CHEBI:7896"/>
        <dbReference type="ChEBI" id="CHEBI:15377"/>
        <dbReference type="ChEBI" id="CHEBI:15378"/>
        <dbReference type="ChEBI" id="CHEBI:75585"/>
        <dbReference type="ChEBI" id="CHEBI:75688"/>
    </reaction>
    <physiologicalReaction direction="left-to-right" evidence="22">
        <dbReference type="Rhea" id="RHEA:40980"/>
    </physiologicalReaction>
</comment>
<evidence type="ECO:0000256" key="42">
    <source>
        <dbReference type="ARBA" id="ARBA00049461"/>
    </source>
</evidence>
<evidence type="ECO:0000256" key="6">
    <source>
        <dbReference type="ARBA" id="ARBA00022729"/>
    </source>
</evidence>
<comment type="catalytic activity">
    <reaction evidence="13">
        <text>a triacylglycerol + H2O = a diacylglycerol + a fatty acid + H(+)</text>
        <dbReference type="Rhea" id="RHEA:12044"/>
        <dbReference type="ChEBI" id="CHEBI:15377"/>
        <dbReference type="ChEBI" id="CHEBI:15378"/>
        <dbReference type="ChEBI" id="CHEBI:17855"/>
        <dbReference type="ChEBI" id="CHEBI:18035"/>
        <dbReference type="ChEBI" id="CHEBI:28868"/>
        <dbReference type="EC" id="3.1.1.3"/>
    </reaction>
    <physiologicalReaction direction="left-to-right" evidence="13">
        <dbReference type="Rhea" id="RHEA:12045"/>
    </physiologicalReaction>
</comment>
<dbReference type="FunFam" id="3.40.50.1110:FF:000005">
    <property type="entry name" value="Phospholipase B1"/>
    <property type="match status" value="1"/>
</dbReference>
<comment type="catalytic activity">
    <reaction evidence="27">
        <text>a 1-O-alkyl-2-acyl-sn-glycero-3-phosphocholine + H2O = a 1-O-alkyl-sn-glycero-3-phosphocholine + a fatty acid + H(+)</text>
        <dbReference type="Rhea" id="RHEA:36231"/>
        <dbReference type="ChEBI" id="CHEBI:15377"/>
        <dbReference type="ChEBI" id="CHEBI:15378"/>
        <dbReference type="ChEBI" id="CHEBI:28868"/>
        <dbReference type="ChEBI" id="CHEBI:30909"/>
        <dbReference type="ChEBI" id="CHEBI:36702"/>
        <dbReference type="EC" id="3.1.1.4"/>
    </reaction>
    <physiologicalReaction direction="left-to-right" evidence="27">
        <dbReference type="Rhea" id="RHEA:36232"/>
    </physiologicalReaction>
</comment>
<dbReference type="InterPro" id="IPR036514">
    <property type="entry name" value="SGNH_hydro_sf"/>
</dbReference>
<comment type="caution">
    <text evidence="43">The sequence shown here is derived from an EMBL/GenBank/DDBJ whole genome shotgun (WGS) entry which is preliminary data.</text>
</comment>
<evidence type="ECO:0000256" key="2">
    <source>
        <dbReference type="ARBA" id="ARBA00009979"/>
    </source>
</evidence>
<evidence type="ECO:0000313" key="44">
    <source>
        <dbReference type="Proteomes" id="UP000593567"/>
    </source>
</evidence>
<name>A0A7J7IYM7_BUGNE</name>
<keyword evidence="11" id="KW-0472">Membrane</keyword>
<keyword evidence="6" id="KW-0732">Signal</keyword>
<organism evidence="43 44">
    <name type="scientific">Bugula neritina</name>
    <name type="common">Brown bryozoan</name>
    <name type="synonym">Sertularia neritina</name>
    <dbReference type="NCBI Taxonomy" id="10212"/>
    <lineage>
        <taxon>Eukaryota</taxon>
        <taxon>Metazoa</taxon>
        <taxon>Spiralia</taxon>
        <taxon>Lophotrochozoa</taxon>
        <taxon>Bryozoa</taxon>
        <taxon>Gymnolaemata</taxon>
        <taxon>Cheilostomatida</taxon>
        <taxon>Flustrina</taxon>
        <taxon>Buguloidea</taxon>
        <taxon>Bugulidae</taxon>
        <taxon>Bugula</taxon>
    </lineage>
</organism>
<evidence type="ECO:0000256" key="7">
    <source>
        <dbReference type="ARBA" id="ARBA00022737"/>
    </source>
</evidence>
<comment type="similarity">
    <text evidence="2">Belongs to the 'GDSL' lipolytic enzyme family. Phospholipase B1 subfamily.</text>
</comment>
<dbReference type="CDD" id="cd01824">
    <property type="entry name" value="Phospholipase_B_like"/>
    <property type="match status" value="1"/>
</dbReference>
<evidence type="ECO:0000256" key="12">
    <source>
        <dbReference type="ARBA" id="ARBA00023180"/>
    </source>
</evidence>
<gene>
    <name evidence="43" type="ORF">EB796_023155</name>
</gene>
<evidence type="ECO:0000256" key="41">
    <source>
        <dbReference type="ARBA" id="ARBA00049372"/>
    </source>
</evidence>
<comment type="subcellular location">
    <subcellularLocation>
        <location evidence="1">Apical cell membrane</location>
        <topology evidence="1">Single-pass type I membrane protein</topology>
    </subcellularLocation>
</comment>
<dbReference type="Proteomes" id="UP000593567">
    <property type="component" value="Unassembled WGS sequence"/>
</dbReference>
<evidence type="ECO:0000256" key="38">
    <source>
        <dbReference type="ARBA" id="ARBA00048872"/>
    </source>
</evidence>
<comment type="catalytic activity">
    <reaction evidence="15">
        <text>a 1,2-diacyl-sn-glycero-3-phosphocholine + H2O = a 1-acyl-sn-glycero-3-phosphocholine + a fatty acid + H(+)</text>
        <dbReference type="Rhea" id="RHEA:15801"/>
        <dbReference type="ChEBI" id="CHEBI:15377"/>
        <dbReference type="ChEBI" id="CHEBI:15378"/>
        <dbReference type="ChEBI" id="CHEBI:28868"/>
        <dbReference type="ChEBI" id="CHEBI:57643"/>
        <dbReference type="ChEBI" id="CHEBI:58168"/>
        <dbReference type="EC" id="3.1.1.4"/>
    </reaction>
    <physiologicalReaction direction="left-to-right" evidence="15">
        <dbReference type="Rhea" id="RHEA:15802"/>
    </physiologicalReaction>
</comment>
<proteinExistence type="inferred from homology"/>
<dbReference type="InterPro" id="IPR035547">
    <property type="entry name" value="Phospholipase_B"/>
</dbReference>
<evidence type="ECO:0000256" key="8">
    <source>
        <dbReference type="ARBA" id="ARBA00022801"/>
    </source>
</evidence>
<evidence type="ECO:0000256" key="5">
    <source>
        <dbReference type="ARBA" id="ARBA00022692"/>
    </source>
</evidence>
<evidence type="ECO:0000256" key="14">
    <source>
        <dbReference type="ARBA" id="ARBA00023408"/>
    </source>
</evidence>
<dbReference type="PANTHER" id="PTHR21325:SF31">
    <property type="entry name" value="GH22081P-RELATED"/>
    <property type="match status" value="1"/>
</dbReference>
<dbReference type="GO" id="GO:0004622">
    <property type="term" value="F:phosphatidylcholine lysophospholipase activity"/>
    <property type="evidence" value="ECO:0007669"/>
    <property type="project" value="UniProtKB-EC"/>
</dbReference>
<dbReference type="Pfam" id="PF00657">
    <property type="entry name" value="Lipase_GDSL"/>
    <property type="match status" value="1"/>
</dbReference>
<dbReference type="EMBL" id="VXIV02003297">
    <property type="protein sequence ID" value="KAF6018531.1"/>
    <property type="molecule type" value="Genomic_DNA"/>
</dbReference>
<evidence type="ECO:0000256" key="18">
    <source>
        <dbReference type="ARBA" id="ARBA00031485"/>
    </source>
</evidence>
<comment type="catalytic activity">
    <reaction evidence="23">
        <text>1-(9Z-octadecenoyl)-glycerol + H2O = glycerol + (9Z)-octadecenoate + H(+)</text>
        <dbReference type="Rhea" id="RHEA:38487"/>
        <dbReference type="ChEBI" id="CHEBI:15377"/>
        <dbReference type="ChEBI" id="CHEBI:15378"/>
        <dbReference type="ChEBI" id="CHEBI:17754"/>
        <dbReference type="ChEBI" id="CHEBI:30823"/>
        <dbReference type="ChEBI" id="CHEBI:75342"/>
    </reaction>
    <physiologicalReaction direction="left-to-right" evidence="23">
        <dbReference type="Rhea" id="RHEA:38488"/>
    </physiologicalReaction>
</comment>
<dbReference type="InterPro" id="IPR001087">
    <property type="entry name" value="GDSL"/>
</dbReference>
<evidence type="ECO:0000256" key="9">
    <source>
        <dbReference type="ARBA" id="ARBA00022989"/>
    </source>
</evidence>
<dbReference type="InterPro" id="IPR038885">
    <property type="entry name" value="PLB1"/>
</dbReference>
<evidence type="ECO:0000256" key="25">
    <source>
        <dbReference type="ARBA" id="ARBA00048011"/>
    </source>
</evidence>
<evidence type="ECO:0000256" key="21">
    <source>
        <dbReference type="ARBA" id="ARBA00047324"/>
    </source>
</evidence>
<dbReference type="PANTHER" id="PTHR21325">
    <property type="entry name" value="PHOSPHOLIPASE B, PLB1"/>
    <property type="match status" value="1"/>
</dbReference>
<keyword evidence="10" id="KW-0443">Lipid metabolism</keyword>